<dbReference type="EMBL" id="CAADFZ010000050">
    <property type="protein sequence ID" value="VFK64744.1"/>
    <property type="molecule type" value="Genomic_DNA"/>
</dbReference>
<dbReference type="Pfam" id="PF01797">
    <property type="entry name" value="Y1_Tnp"/>
    <property type="match status" value="1"/>
</dbReference>
<dbReference type="GO" id="GO:0004803">
    <property type="term" value="F:transposase activity"/>
    <property type="evidence" value="ECO:0007669"/>
    <property type="project" value="InterPro"/>
</dbReference>
<name>A0A451AFK8_9GAMM</name>
<gene>
    <name evidence="2" type="ORF">BECKUNK1418G_GA0071005_10509</name>
</gene>
<evidence type="ECO:0000259" key="1">
    <source>
        <dbReference type="Pfam" id="PF01797"/>
    </source>
</evidence>
<dbReference type="AlphaFoldDB" id="A0A451AFK8"/>
<accession>A0A451AFK8</accession>
<dbReference type="InterPro" id="IPR002686">
    <property type="entry name" value="Transposase_17"/>
</dbReference>
<evidence type="ECO:0000313" key="2">
    <source>
        <dbReference type="EMBL" id="VFK64744.1"/>
    </source>
</evidence>
<sequence length="90" mass="10567">MLRLSISTSTDWISIRKGVMWGIMPHYPPDQGKSQKIKGKSAIHVARAYGERKRSFTEYSFLARGYFVPMVGRDEEIIREYIRSQKKEDR</sequence>
<dbReference type="Gene3D" id="3.30.70.1290">
    <property type="entry name" value="Transposase IS200-like"/>
    <property type="match status" value="1"/>
</dbReference>
<reference evidence="2" key="1">
    <citation type="submission" date="2019-02" db="EMBL/GenBank/DDBJ databases">
        <authorList>
            <person name="Gruber-Vodicka R. H."/>
            <person name="Seah K. B. B."/>
        </authorList>
    </citation>
    <scope>NUCLEOTIDE SEQUENCE</scope>
    <source>
        <strain evidence="2">BECK_BY8</strain>
    </source>
</reference>
<organism evidence="2">
    <name type="scientific">Candidatus Kentrum sp. UNK</name>
    <dbReference type="NCBI Taxonomy" id="2126344"/>
    <lineage>
        <taxon>Bacteria</taxon>
        <taxon>Pseudomonadati</taxon>
        <taxon>Pseudomonadota</taxon>
        <taxon>Gammaproteobacteria</taxon>
        <taxon>Candidatus Kentrum</taxon>
    </lineage>
</organism>
<dbReference type="GO" id="GO:0006313">
    <property type="term" value="P:DNA transposition"/>
    <property type="evidence" value="ECO:0007669"/>
    <property type="project" value="InterPro"/>
</dbReference>
<proteinExistence type="predicted"/>
<dbReference type="GO" id="GO:0003677">
    <property type="term" value="F:DNA binding"/>
    <property type="evidence" value="ECO:0007669"/>
    <property type="project" value="InterPro"/>
</dbReference>
<feature type="domain" description="Transposase IS200-like" evidence="1">
    <location>
        <begin position="35"/>
        <end position="85"/>
    </location>
</feature>
<dbReference type="SUPFAM" id="SSF143422">
    <property type="entry name" value="Transposase IS200-like"/>
    <property type="match status" value="1"/>
</dbReference>
<dbReference type="InterPro" id="IPR036515">
    <property type="entry name" value="Transposase_17_sf"/>
</dbReference>
<protein>
    <submittedName>
        <fullName evidence="2">Transposase IS200 like</fullName>
    </submittedName>
</protein>